<comment type="caution">
    <text evidence="6">The sequence shown here is derived from an EMBL/GenBank/DDBJ whole genome shotgun (WGS) entry which is preliminary data.</text>
</comment>
<dbReference type="GO" id="GO:0015833">
    <property type="term" value="P:peptide transport"/>
    <property type="evidence" value="ECO:0007669"/>
    <property type="project" value="TreeGrafter"/>
</dbReference>
<evidence type="ECO:0000313" key="7">
    <source>
        <dbReference type="Proteomes" id="UP000602050"/>
    </source>
</evidence>
<name>A0A8J2TMU8_9BACI</name>
<dbReference type="InterPro" id="IPR039424">
    <property type="entry name" value="SBP_5"/>
</dbReference>
<keyword evidence="7" id="KW-1185">Reference proteome</keyword>
<evidence type="ECO:0000256" key="4">
    <source>
        <dbReference type="SAM" id="SignalP"/>
    </source>
</evidence>
<keyword evidence="2" id="KW-0813">Transport</keyword>
<protein>
    <submittedName>
        <fullName evidence="6">ABC transporter substrate-binding protein</fullName>
    </submittedName>
</protein>
<dbReference type="Proteomes" id="UP000602050">
    <property type="component" value="Unassembled WGS sequence"/>
</dbReference>
<dbReference type="PANTHER" id="PTHR30290">
    <property type="entry name" value="PERIPLASMIC BINDING COMPONENT OF ABC TRANSPORTER"/>
    <property type="match status" value="1"/>
</dbReference>
<accession>A0A8J2TMU8</accession>
<dbReference type="GO" id="GO:1904680">
    <property type="term" value="F:peptide transmembrane transporter activity"/>
    <property type="evidence" value="ECO:0007669"/>
    <property type="project" value="TreeGrafter"/>
</dbReference>
<dbReference type="PANTHER" id="PTHR30290:SF9">
    <property type="entry name" value="OLIGOPEPTIDE-BINDING PROTEIN APPA"/>
    <property type="match status" value="1"/>
</dbReference>
<reference evidence="6" key="1">
    <citation type="journal article" date="2014" name="Int. J. Syst. Evol. Microbiol.">
        <title>Complete genome sequence of Corynebacterium casei LMG S-19264T (=DSM 44701T), isolated from a smear-ripened cheese.</title>
        <authorList>
            <consortium name="US DOE Joint Genome Institute (JGI-PGF)"/>
            <person name="Walter F."/>
            <person name="Albersmeier A."/>
            <person name="Kalinowski J."/>
            <person name="Ruckert C."/>
        </authorList>
    </citation>
    <scope>NUCLEOTIDE SEQUENCE</scope>
    <source>
        <strain evidence="6">CGMCC 1.12360</strain>
    </source>
</reference>
<dbReference type="AlphaFoldDB" id="A0A8J2TMU8"/>
<reference evidence="6" key="2">
    <citation type="submission" date="2020-09" db="EMBL/GenBank/DDBJ databases">
        <authorList>
            <person name="Sun Q."/>
            <person name="Zhou Y."/>
        </authorList>
    </citation>
    <scope>NUCLEOTIDE SEQUENCE</scope>
    <source>
        <strain evidence="6">CGMCC 1.12360</strain>
    </source>
</reference>
<dbReference type="InterPro" id="IPR000914">
    <property type="entry name" value="SBP_5_dom"/>
</dbReference>
<dbReference type="PROSITE" id="PS51257">
    <property type="entry name" value="PROKAR_LIPOPROTEIN"/>
    <property type="match status" value="1"/>
</dbReference>
<evidence type="ECO:0000259" key="5">
    <source>
        <dbReference type="Pfam" id="PF00496"/>
    </source>
</evidence>
<evidence type="ECO:0000256" key="3">
    <source>
        <dbReference type="ARBA" id="ARBA00022729"/>
    </source>
</evidence>
<evidence type="ECO:0000313" key="6">
    <source>
        <dbReference type="EMBL" id="GFZ76824.1"/>
    </source>
</evidence>
<evidence type="ECO:0000256" key="2">
    <source>
        <dbReference type="ARBA" id="ARBA00022448"/>
    </source>
</evidence>
<dbReference type="RefSeq" id="WP_188392085.1">
    <property type="nucleotide sequence ID" value="NZ_BMEV01000030.1"/>
</dbReference>
<dbReference type="GO" id="GO:0043190">
    <property type="term" value="C:ATP-binding cassette (ABC) transporter complex"/>
    <property type="evidence" value="ECO:0007669"/>
    <property type="project" value="InterPro"/>
</dbReference>
<organism evidence="6 7">
    <name type="scientific">Compostibacillus humi</name>
    <dbReference type="NCBI Taxonomy" id="1245525"/>
    <lineage>
        <taxon>Bacteria</taxon>
        <taxon>Bacillati</taxon>
        <taxon>Bacillota</taxon>
        <taxon>Bacilli</taxon>
        <taxon>Bacillales</taxon>
        <taxon>Bacillaceae</taxon>
        <taxon>Compostibacillus</taxon>
    </lineage>
</organism>
<evidence type="ECO:0000256" key="1">
    <source>
        <dbReference type="ARBA" id="ARBA00005695"/>
    </source>
</evidence>
<proteinExistence type="inferred from homology"/>
<dbReference type="SUPFAM" id="SSF53850">
    <property type="entry name" value="Periplasmic binding protein-like II"/>
    <property type="match status" value="1"/>
</dbReference>
<dbReference type="CDD" id="cd08518">
    <property type="entry name" value="PBP2_NikA_DppA_OppA_like_19"/>
    <property type="match status" value="1"/>
</dbReference>
<feature type="domain" description="Solute-binding protein family 5" evidence="5">
    <location>
        <begin position="76"/>
        <end position="430"/>
    </location>
</feature>
<feature type="chain" id="PRO_5035278170" evidence="4">
    <location>
        <begin position="21"/>
        <end position="530"/>
    </location>
</feature>
<sequence length="530" mass="59640">MKKSFVLLFVLLFTIITACAPDKESVQDEVHNAKDSLVLALGNEPEEGFDPTVGWGRYGSPLFQSTLFVQDKDFNIVNDLATDYEIKNGGLEWVISIRNDVKFSDGTPLTANDVVFTFETAKNSHSVVDLTNVKRIAKLSDDQVQFILEKPQSTFIYLLTMIGIVPKHAYSENYYEQPIGSGPYQLVQWDKGQQLIVEENPYYYGKKSPFKRLAFLFLSPDAAFSAAKAGEVDIAAIPVHFAGEKVEGMDLIAVDTVDNRGIMLPFVNRKEIDGTIIGNDVTADIAVRKAMNIAVDRELMIKDVLNGFGTPAYSIADGLPWWNPDTAFADGKTFEAEMLLDEAGWTVNENGIREKNGVKASFSLVYPVNDQTRQSLAIAFSQMMEEIGIEVIPEGRSWEEIEEVMHSTPAVMGWGSHDPMEMYYVYHSKFGGKGYHNANFYQNETVDDYLDMALLATDDETANEYWHKAQWDGETGLSAIGDAPWVWLVNVQHLYYVNNNLDIGEQKIQPHGHGWPITEFIADWKWKEEQ</sequence>
<dbReference type="EMBL" id="BMEV01000030">
    <property type="protein sequence ID" value="GFZ76824.1"/>
    <property type="molecule type" value="Genomic_DNA"/>
</dbReference>
<dbReference type="Pfam" id="PF00496">
    <property type="entry name" value="SBP_bac_5"/>
    <property type="match status" value="1"/>
</dbReference>
<feature type="signal peptide" evidence="4">
    <location>
        <begin position="1"/>
        <end position="20"/>
    </location>
</feature>
<dbReference type="InterPro" id="IPR030678">
    <property type="entry name" value="Peptide/Ni-bd"/>
</dbReference>
<dbReference type="GO" id="GO:0042597">
    <property type="term" value="C:periplasmic space"/>
    <property type="evidence" value="ECO:0007669"/>
    <property type="project" value="UniProtKB-ARBA"/>
</dbReference>
<comment type="similarity">
    <text evidence="1">Belongs to the bacterial solute-binding protein 5 family.</text>
</comment>
<dbReference type="Gene3D" id="3.10.105.10">
    <property type="entry name" value="Dipeptide-binding Protein, Domain 3"/>
    <property type="match status" value="1"/>
</dbReference>
<gene>
    <name evidence="6" type="ORF">GCM10010978_18180</name>
</gene>
<keyword evidence="3 4" id="KW-0732">Signal</keyword>
<dbReference type="Gene3D" id="3.40.190.10">
    <property type="entry name" value="Periplasmic binding protein-like II"/>
    <property type="match status" value="1"/>
</dbReference>
<dbReference type="PIRSF" id="PIRSF002741">
    <property type="entry name" value="MppA"/>
    <property type="match status" value="1"/>
</dbReference>